<name>A0ABU7XG72_9HYPH</name>
<dbReference type="Pfam" id="PF00805">
    <property type="entry name" value="Pentapeptide"/>
    <property type="match status" value="2"/>
</dbReference>
<feature type="transmembrane region" description="Helical" evidence="1">
    <location>
        <begin position="93"/>
        <end position="121"/>
    </location>
</feature>
<organism evidence="2 3">
    <name type="scientific">Methylocystis borbori</name>
    <dbReference type="NCBI Taxonomy" id="3118750"/>
    <lineage>
        <taxon>Bacteria</taxon>
        <taxon>Pseudomonadati</taxon>
        <taxon>Pseudomonadota</taxon>
        <taxon>Alphaproteobacteria</taxon>
        <taxon>Hyphomicrobiales</taxon>
        <taxon>Methylocystaceae</taxon>
        <taxon>Methylocystis</taxon>
    </lineage>
</organism>
<accession>A0ABU7XG72</accession>
<reference evidence="2 3" key="1">
    <citation type="submission" date="2024-02" db="EMBL/GenBank/DDBJ databases">
        <authorList>
            <person name="Grouzdev D."/>
        </authorList>
    </citation>
    <scope>NUCLEOTIDE SEQUENCE [LARGE SCALE GENOMIC DNA]</scope>
    <source>
        <strain evidence="2 3">9N</strain>
    </source>
</reference>
<protein>
    <submittedName>
        <fullName evidence="2">Pentapeptide repeat-containing protein</fullName>
    </submittedName>
</protein>
<dbReference type="RefSeq" id="WP_332081388.1">
    <property type="nucleotide sequence ID" value="NZ_JAZHYN010000017.1"/>
</dbReference>
<dbReference type="EMBL" id="JAZHYN010000017">
    <property type="protein sequence ID" value="MEF3366381.1"/>
    <property type="molecule type" value="Genomic_DNA"/>
</dbReference>
<sequence>MTSGRWRAYHLARAAHRRVAGGNDANDTTKLAKSADNLDAIRKSVEDATSVSAGLWLSYLFVLFYFAVAAGAVTHTDLLLMNPVKLPFLNIELPLLAFFFLTPLLFLVLYAYTMVHFVLLAKKALRFHNRLYDQFPGDDDRSISIRDGLRRQLPSNIFVQFLAGPSDVRNAGFGRLLELIAWTTLVLGPVTLLLLLQIQFLPYHDGLITWTQRCAVMADLLIIWWLWPKILAGSGDLRGWSSWTTWANASIALVASGATFLFSWTVATFPGEWQEAPLKWFALIEPVRINAAIFNGEVNDITRRRNSWLSNTLILPGFSLYEARRSESKEHSIDLRGRHLEGAIFREANFGEKADFTGAYLQGASLTSARLLGASLDKALLHGASLEGARLQGASFKDAWLQGVSLEVAHIEGATFLRADLQGASLDMAFAQGTWFRGTQLEGASFWFSNLQGASFENAVLIAVDFENSYLWRSQWGEPRGPDGLHTLRADGVHWSPIANYMLASDYGNEMLSSTGYLPWSDDSYGLLRKEIESIPEGDHRTWALKRISQLDCRDTSLTPLCNQATSPPPKVFVSIVEPREDAFYLAFADEVVRLVCNDPRKREFRAMRMDHVSPFEFNAINTLRGLISYRFNRFFSERSKLVSRFQQPDCWVSKLLTDNDKAKLKEFLR</sequence>
<dbReference type="InterPro" id="IPR001646">
    <property type="entry name" value="5peptide_repeat"/>
</dbReference>
<dbReference type="PANTHER" id="PTHR14136:SF17">
    <property type="entry name" value="BTB_POZ DOMAIN-CONTAINING PROTEIN KCTD9"/>
    <property type="match status" value="1"/>
</dbReference>
<keyword evidence="1" id="KW-0812">Transmembrane</keyword>
<dbReference type="Proteomes" id="UP001350748">
    <property type="component" value="Unassembled WGS sequence"/>
</dbReference>
<evidence type="ECO:0000256" key="1">
    <source>
        <dbReference type="SAM" id="Phobius"/>
    </source>
</evidence>
<dbReference type="SUPFAM" id="SSF141571">
    <property type="entry name" value="Pentapeptide repeat-like"/>
    <property type="match status" value="1"/>
</dbReference>
<feature type="transmembrane region" description="Helical" evidence="1">
    <location>
        <begin position="247"/>
        <end position="267"/>
    </location>
</feature>
<evidence type="ECO:0000313" key="3">
    <source>
        <dbReference type="Proteomes" id="UP001350748"/>
    </source>
</evidence>
<keyword evidence="1" id="KW-1133">Transmembrane helix</keyword>
<gene>
    <name evidence="2" type="ORF">V3H18_07525</name>
</gene>
<dbReference type="PANTHER" id="PTHR14136">
    <property type="entry name" value="BTB_POZ DOMAIN-CONTAINING PROTEIN KCTD9"/>
    <property type="match status" value="1"/>
</dbReference>
<proteinExistence type="predicted"/>
<dbReference type="Gene3D" id="2.160.20.80">
    <property type="entry name" value="E3 ubiquitin-protein ligase SopA"/>
    <property type="match status" value="1"/>
</dbReference>
<dbReference type="InterPro" id="IPR051082">
    <property type="entry name" value="Pentapeptide-BTB/POZ_domain"/>
</dbReference>
<comment type="caution">
    <text evidence="2">The sequence shown here is derived from an EMBL/GenBank/DDBJ whole genome shotgun (WGS) entry which is preliminary data.</text>
</comment>
<feature type="transmembrane region" description="Helical" evidence="1">
    <location>
        <begin position="51"/>
        <end position="73"/>
    </location>
</feature>
<keyword evidence="3" id="KW-1185">Reference proteome</keyword>
<keyword evidence="1" id="KW-0472">Membrane</keyword>
<feature type="transmembrane region" description="Helical" evidence="1">
    <location>
        <begin position="207"/>
        <end position="227"/>
    </location>
</feature>
<evidence type="ECO:0000313" key="2">
    <source>
        <dbReference type="EMBL" id="MEF3366381.1"/>
    </source>
</evidence>
<feature type="transmembrane region" description="Helical" evidence="1">
    <location>
        <begin position="179"/>
        <end position="201"/>
    </location>
</feature>